<sequence>MSSYNSPLPVGSPEGTGAAAIAIAETPGGTNNVGNATDSAGNVKVDFVWGNYPMQPNDVRTDGTPVATVAANASQNYNWNGYSEYPSARLTPATSNNHTVAEAEWNDYPSFLPGVGNYMITAASGNGTTVTYTSQNKLAVGDVVNITGLTASAYNLSSATVASADALKFTVTNSANAGEITGQWYGKVQATNALTAYDGAGIGFIVVPSVLGETTALALDELKDAGYEAANITTAAGATNTATQPTQINVTATTAATVTVAGGTTSWPVGTKVTIAAGTGIPTALVGTWVVTGGSGSTLVIAGTGWTVANTGAITPGTRLTGAAGTIRTQSVAAATASVLTTATITITPWAAAA</sequence>
<dbReference type="EMBL" id="LR796666">
    <property type="protein sequence ID" value="CAB4158266.1"/>
    <property type="molecule type" value="Genomic_DNA"/>
</dbReference>
<proteinExistence type="predicted"/>
<name>A0A6J5NKS7_9CAUD</name>
<reference evidence="2" key="1">
    <citation type="submission" date="2020-04" db="EMBL/GenBank/DDBJ databases">
        <authorList>
            <person name="Chiriac C."/>
            <person name="Salcher M."/>
            <person name="Ghai R."/>
            <person name="Kavagutti S V."/>
        </authorList>
    </citation>
    <scope>NUCLEOTIDE SEQUENCE</scope>
</reference>
<dbReference type="EMBL" id="LR796484">
    <property type="protein sequence ID" value="CAB4147528.1"/>
    <property type="molecule type" value="Genomic_DNA"/>
</dbReference>
<evidence type="ECO:0000313" key="2">
    <source>
        <dbReference type="EMBL" id="CAB4158266.1"/>
    </source>
</evidence>
<evidence type="ECO:0000313" key="1">
    <source>
        <dbReference type="EMBL" id="CAB4147528.1"/>
    </source>
</evidence>
<protein>
    <recommendedName>
        <fullName evidence="3">PASTA_pknB domain containing protein</fullName>
    </recommendedName>
</protein>
<gene>
    <name evidence="1" type="ORF">UFOVP429_33</name>
    <name evidence="2" type="ORF">UFOVP696_134</name>
</gene>
<accession>A0A6J5NKS7</accession>
<organism evidence="2">
    <name type="scientific">uncultured Caudovirales phage</name>
    <dbReference type="NCBI Taxonomy" id="2100421"/>
    <lineage>
        <taxon>Viruses</taxon>
        <taxon>Duplodnaviria</taxon>
        <taxon>Heunggongvirae</taxon>
        <taxon>Uroviricota</taxon>
        <taxon>Caudoviricetes</taxon>
        <taxon>Peduoviridae</taxon>
        <taxon>Maltschvirus</taxon>
        <taxon>Maltschvirus maltsch</taxon>
    </lineage>
</organism>
<evidence type="ECO:0008006" key="3">
    <source>
        <dbReference type="Google" id="ProtNLM"/>
    </source>
</evidence>